<name>A0A518G3C6_9BACT</name>
<accession>A0A518G3C6</accession>
<evidence type="ECO:0000313" key="1">
    <source>
        <dbReference type="EMBL" id="QDV23075.1"/>
    </source>
</evidence>
<sequence>MFSQELAFSFECASTVCQYREGATRNAAVLPADFHYIYNQCNFCARQSELECHGSPSPFHDANVISDCGVTTKVDALGMLDSARPVRSAPRAEVFGRIEP</sequence>
<gene>
    <name evidence="1" type="ORF">Q31a_13700</name>
</gene>
<organism evidence="1 2">
    <name type="scientific">Aureliella helgolandensis</name>
    <dbReference type="NCBI Taxonomy" id="2527968"/>
    <lineage>
        <taxon>Bacteria</taxon>
        <taxon>Pseudomonadati</taxon>
        <taxon>Planctomycetota</taxon>
        <taxon>Planctomycetia</taxon>
        <taxon>Pirellulales</taxon>
        <taxon>Pirellulaceae</taxon>
        <taxon>Aureliella</taxon>
    </lineage>
</organism>
<protein>
    <submittedName>
        <fullName evidence="1">Uncharacterized protein</fullName>
    </submittedName>
</protein>
<proteinExistence type="predicted"/>
<dbReference type="EMBL" id="CP036298">
    <property type="protein sequence ID" value="QDV23075.1"/>
    <property type="molecule type" value="Genomic_DNA"/>
</dbReference>
<dbReference type="AlphaFoldDB" id="A0A518G3C6"/>
<keyword evidence="2" id="KW-1185">Reference proteome</keyword>
<evidence type="ECO:0000313" key="2">
    <source>
        <dbReference type="Proteomes" id="UP000318017"/>
    </source>
</evidence>
<dbReference type="Proteomes" id="UP000318017">
    <property type="component" value="Chromosome"/>
</dbReference>
<reference evidence="1 2" key="1">
    <citation type="submission" date="2019-02" db="EMBL/GenBank/DDBJ databases">
        <title>Deep-cultivation of Planctomycetes and their phenomic and genomic characterization uncovers novel biology.</title>
        <authorList>
            <person name="Wiegand S."/>
            <person name="Jogler M."/>
            <person name="Boedeker C."/>
            <person name="Pinto D."/>
            <person name="Vollmers J."/>
            <person name="Rivas-Marin E."/>
            <person name="Kohn T."/>
            <person name="Peeters S.H."/>
            <person name="Heuer A."/>
            <person name="Rast P."/>
            <person name="Oberbeckmann S."/>
            <person name="Bunk B."/>
            <person name="Jeske O."/>
            <person name="Meyerdierks A."/>
            <person name="Storesund J.E."/>
            <person name="Kallscheuer N."/>
            <person name="Luecker S."/>
            <person name="Lage O.M."/>
            <person name="Pohl T."/>
            <person name="Merkel B.J."/>
            <person name="Hornburger P."/>
            <person name="Mueller R.-W."/>
            <person name="Bruemmer F."/>
            <person name="Labrenz M."/>
            <person name="Spormann A.M."/>
            <person name="Op den Camp H."/>
            <person name="Overmann J."/>
            <person name="Amann R."/>
            <person name="Jetten M.S.M."/>
            <person name="Mascher T."/>
            <person name="Medema M.H."/>
            <person name="Devos D.P."/>
            <person name="Kaster A.-K."/>
            <person name="Ovreas L."/>
            <person name="Rohde M."/>
            <person name="Galperin M.Y."/>
            <person name="Jogler C."/>
        </authorList>
    </citation>
    <scope>NUCLEOTIDE SEQUENCE [LARGE SCALE GENOMIC DNA]</scope>
    <source>
        <strain evidence="1 2">Q31a</strain>
    </source>
</reference>
<dbReference type="KEGG" id="ahel:Q31a_13700"/>